<accession>A0AAW8B1P4</accession>
<dbReference type="RefSeq" id="WP_305169029.1">
    <property type="nucleotide sequence ID" value="NZ_JAUUUU010000001.1"/>
</dbReference>
<dbReference type="Pfam" id="PF13441">
    <property type="entry name" value="Gly-zipper_YMGG"/>
    <property type="match status" value="1"/>
</dbReference>
<comment type="subcellular location">
    <subcellularLocation>
        <location evidence="1">Cell outer membrane</location>
    </subcellularLocation>
</comment>
<protein>
    <submittedName>
        <fullName evidence="7">OmpA family protein</fullName>
    </submittedName>
</protein>
<dbReference type="InterPro" id="IPR006664">
    <property type="entry name" value="OMP_bac"/>
</dbReference>
<dbReference type="PANTHER" id="PTHR30329">
    <property type="entry name" value="STATOR ELEMENT OF FLAGELLAR MOTOR COMPLEX"/>
    <property type="match status" value="1"/>
</dbReference>
<dbReference type="EMBL" id="JAUUUU010000001">
    <property type="protein sequence ID" value="MDP1519515.1"/>
    <property type="molecule type" value="Genomic_DNA"/>
</dbReference>
<dbReference type="Pfam" id="PF00691">
    <property type="entry name" value="OmpA"/>
    <property type="match status" value="1"/>
</dbReference>
<dbReference type="InterPro" id="IPR027367">
    <property type="entry name" value="Gly-zipper_YMGG"/>
</dbReference>
<dbReference type="PRINTS" id="PR01021">
    <property type="entry name" value="OMPADOMAIN"/>
</dbReference>
<dbReference type="AlphaFoldDB" id="A0AAW8B1P4"/>
<evidence type="ECO:0000313" key="7">
    <source>
        <dbReference type="EMBL" id="MDP1519515.1"/>
    </source>
</evidence>
<proteinExistence type="predicted"/>
<feature type="domain" description="OmpA-like" evidence="6">
    <location>
        <begin position="99"/>
        <end position="216"/>
    </location>
</feature>
<keyword evidence="8" id="KW-1185">Reference proteome</keyword>
<dbReference type="InterPro" id="IPR036737">
    <property type="entry name" value="OmpA-like_sf"/>
</dbReference>
<comment type="caution">
    <text evidence="7">The sequence shown here is derived from an EMBL/GenBank/DDBJ whole genome shotgun (WGS) entry which is preliminary data.</text>
</comment>
<dbReference type="InterPro" id="IPR006665">
    <property type="entry name" value="OmpA-like"/>
</dbReference>
<evidence type="ECO:0000256" key="3">
    <source>
        <dbReference type="ARBA" id="ARBA00023237"/>
    </source>
</evidence>
<dbReference type="InterPro" id="IPR006690">
    <property type="entry name" value="OMPA-like_CS"/>
</dbReference>
<evidence type="ECO:0000313" key="8">
    <source>
        <dbReference type="Proteomes" id="UP001178354"/>
    </source>
</evidence>
<organism evidence="7 8">
    <name type="scientific">Porticoccus litoralis</name>
    <dbReference type="NCBI Taxonomy" id="434086"/>
    <lineage>
        <taxon>Bacteria</taxon>
        <taxon>Pseudomonadati</taxon>
        <taxon>Pseudomonadota</taxon>
        <taxon>Gammaproteobacteria</taxon>
        <taxon>Cellvibrionales</taxon>
        <taxon>Porticoccaceae</taxon>
        <taxon>Porticoccus</taxon>
    </lineage>
</organism>
<dbReference type="PROSITE" id="PS51257">
    <property type="entry name" value="PROKAR_LIPOPROTEIN"/>
    <property type="match status" value="1"/>
</dbReference>
<dbReference type="PROSITE" id="PS51123">
    <property type="entry name" value="OMPA_2"/>
    <property type="match status" value="1"/>
</dbReference>
<keyword evidence="3" id="KW-0998">Cell outer membrane</keyword>
<dbReference type="CDD" id="cd07185">
    <property type="entry name" value="OmpA_C-like"/>
    <property type="match status" value="1"/>
</dbReference>
<dbReference type="GO" id="GO:0009279">
    <property type="term" value="C:cell outer membrane"/>
    <property type="evidence" value="ECO:0007669"/>
    <property type="project" value="UniProtKB-SubCell"/>
</dbReference>
<evidence type="ECO:0000259" key="6">
    <source>
        <dbReference type="PROSITE" id="PS51123"/>
    </source>
</evidence>
<dbReference type="Proteomes" id="UP001178354">
    <property type="component" value="Unassembled WGS sequence"/>
</dbReference>
<evidence type="ECO:0000256" key="2">
    <source>
        <dbReference type="ARBA" id="ARBA00023136"/>
    </source>
</evidence>
<keyword evidence="5" id="KW-0732">Signal</keyword>
<feature type="signal peptide" evidence="5">
    <location>
        <begin position="1"/>
        <end position="18"/>
    </location>
</feature>
<reference evidence="7" key="1">
    <citation type="journal article" date="2010" name="Int. J. Syst. Evol. Microbiol.">
        <title>Porticoccus litoralis gen. nov., sp. nov., a gammaproteobacterium isolated from the Yellow Sea.</title>
        <authorList>
            <person name="Oh H.M."/>
            <person name="Kim H."/>
            <person name="Kim K.M."/>
            <person name="Min G.S."/>
            <person name="Cho J.C."/>
        </authorList>
    </citation>
    <scope>NUCLEOTIDE SEQUENCE</scope>
    <source>
        <strain evidence="7">DSM 25064</strain>
    </source>
</reference>
<dbReference type="Gene3D" id="3.30.1330.60">
    <property type="entry name" value="OmpA-like domain"/>
    <property type="match status" value="1"/>
</dbReference>
<dbReference type="PANTHER" id="PTHR30329:SF21">
    <property type="entry name" value="LIPOPROTEIN YIAD-RELATED"/>
    <property type="match status" value="1"/>
</dbReference>
<evidence type="ECO:0000256" key="4">
    <source>
        <dbReference type="PROSITE-ProRule" id="PRU00473"/>
    </source>
</evidence>
<keyword evidence="2 4" id="KW-0472">Membrane</keyword>
<dbReference type="PROSITE" id="PS01068">
    <property type="entry name" value="OMPA_1"/>
    <property type="match status" value="1"/>
</dbReference>
<reference evidence="7" key="2">
    <citation type="submission" date="2023-08" db="EMBL/GenBank/DDBJ databases">
        <authorList>
            <person name="Luo J."/>
        </authorList>
    </citation>
    <scope>NUCLEOTIDE SEQUENCE</scope>
    <source>
        <strain evidence="7">DSM 25064</strain>
    </source>
</reference>
<sequence length="216" mass="22954">MKKLLLIALVGALTACMSTDPYTGQQKTSNTAKGAGIGAVTGAIIGAATSSDDDRKKGVITGAVAGAAVGGGVGYYMDRQEAALRAKLEGTGVRVVREGDSIRLVMPSNITFGVDRYEVRPEFYNTLESVALVLKEFNKTNIRIAGHTDSTGSSEYNQTLSERRAASVGQLLISQGIASGRVWTTGYGERYAIADNSTEYGRQANRRVELELVPIQ</sequence>
<dbReference type="InterPro" id="IPR050330">
    <property type="entry name" value="Bact_OuterMem_StrucFunc"/>
</dbReference>
<evidence type="ECO:0000256" key="1">
    <source>
        <dbReference type="ARBA" id="ARBA00004442"/>
    </source>
</evidence>
<evidence type="ECO:0000256" key="5">
    <source>
        <dbReference type="SAM" id="SignalP"/>
    </source>
</evidence>
<name>A0AAW8B1P4_9GAMM</name>
<gene>
    <name evidence="7" type="ORF">Q8A57_00855</name>
</gene>
<dbReference type="SUPFAM" id="SSF103088">
    <property type="entry name" value="OmpA-like"/>
    <property type="match status" value="1"/>
</dbReference>
<dbReference type="PRINTS" id="PR01023">
    <property type="entry name" value="NAFLGMOTY"/>
</dbReference>
<feature type="chain" id="PRO_5043499486" evidence="5">
    <location>
        <begin position="19"/>
        <end position="216"/>
    </location>
</feature>